<evidence type="ECO:0000313" key="2">
    <source>
        <dbReference type="Proteomes" id="UP000196803"/>
    </source>
</evidence>
<accession>A0ABY1S7E2</accession>
<reference evidence="1 2" key="1">
    <citation type="submission" date="2017-05" db="EMBL/GenBank/DDBJ databases">
        <authorList>
            <person name="Varghese N."/>
            <person name="Submissions S."/>
        </authorList>
    </citation>
    <scope>NUCLEOTIDE SEQUENCE [LARGE SCALE GENOMIC DNA]</scope>
    <source>
        <strain evidence="1 2">MACB1020</strain>
    </source>
</reference>
<evidence type="ECO:0000313" key="1">
    <source>
        <dbReference type="EMBL" id="SMR92701.1"/>
    </source>
</evidence>
<protein>
    <recommendedName>
        <fullName evidence="3">Lipoprotein</fullName>
    </recommendedName>
</protein>
<name>A0ABY1S7E2_CALBS</name>
<dbReference type="Proteomes" id="UP000196803">
    <property type="component" value="Unassembled WGS sequence"/>
</dbReference>
<dbReference type="RefSeq" id="WP_015908293.1">
    <property type="nucleotide sequence ID" value="NZ_FUZJ01000001.1"/>
</dbReference>
<dbReference type="Gene3D" id="3.40.190.10">
    <property type="entry name" value="Periplasmic binding protein-like II"/>
    <property type="match status" value="1"/>
</dbReference>
<gene>
    <name evidence="1" type="ORF">SAMN05216240_1157</name>
</gene>
<dbReference type="GeneID" id="31773261"/>
<comment type="caution">
    <text evidence="1">The sequence shown here is derived from an EMBL/GenBank/DDBJ whole genome shotgun (WGS) entry which is preliminary data.</text>
</comment>
<sequence>MMKQTCKLVRISAVITLAIFLVFTLAGCSSSSDDINKKVRIVLVGNFIGDENAQKLISELEKKSGDKVYIDQILYTGNTPKSEQEFAFMQKLMVMLAAGEGDIYILDKKLFTNYAQNGAFYSLKSFVSKNKLDKFVDDTCYVKEKDKSTKDLYGLQADQVLLLKKYGFETKNKYIAIYVRSNKFSRAQKVLLALLNSK</sequence>
<keyword evidence="2" id="KW-1185">Reference proteome</keyword>
<evidence type="ECO:0008006" key="3">
    <source>
        <dbReference type="Google" id="ProtNLM"/>
    </source>
</evidence>
<organism evidence="1 2">
    <name type="scientific">Caldicellulosiruptor bescii</name>
    <name type="common">Anaerocellum thermophilum</name>
    <dbReference type="NCBI Taxonomy" id="31899"/>
    <lineage>
        <taxon>Bacteria</taxon>
        <taxon>Bacillati</taxon>
        <taxon>Bacillota</taxon>
        <taxon>Bacillota incertae sedis</taxon>
        <taxon>Caldicellulosiruptorales</taxon>
        <taxon>Caldicellulosiruptoraceae</taxon>
        <taxon>Caldicellulosiruptor</taxon>
    </lineage>
</organism>
<dbReference type="PROSITE" id="PS51257">
    <property type="entry name" value="PROKAR_LIPOPROTEIN"/>
    <property type="match status" value="1"/>
</dbReference>
<dbReference type="SUPFAM" id="SSF53850">
    <property type="entry name" value="Periplasmic binding protein-like II"/>
    <property type="match status" value="1"/>
</dbReference>
<dbReference type="EMBL" id="FXXC01000001">
    <property type="protein sequence ID" value="SMR92701.1"/>
    <property type="molecule type" value="Genomic_DNA"/>
</dbReference>
<proteinExistence type="predicted"/>